<protein>
    <recommendedName>
        <fullName evidence="2">5'-3' DNA helicase ZGRF1-like N-terminal domain-containing protein</fullName>
    </recommendedName>
</protein>
<evidence type="ECO:0000313" key="3">
    <source>
        <dbReference type="EMBL" id="RLM85956.1"/>
    </source>
</evidence>
<dbReference type="STRING" id="4540.A0A3L6QRC4"/>
<sequence length="583" mass="63554">MEAEPPQRWAATYTKHVKQKRKAYHDGALLLYPASGRLVLLDDAGDTLESRFLRSSEEVSPGPALSFQAHLVDVGEPEDGPARYTSSSASASAGSRTSRRAGGARARPPSSGRLTQKAKKYHDGFVRLVQAGPHVQQIVLLDEDGQVLGSRHLMSGESIESGKKCHFPNYLIEICEAKNQKHGLDDTKSKVTGKPESDKVEAVAAGRPGSLTEADSGFKEWNALYTTQLTQKAKKYHDGILRLMQIGSHARQIVLSDEYGKVLGNRCLKSVESVESGTKCQLPNYLVEVCELRNQTNDAQKSNWESTASSNRPQYIQIFKGENQAAMSIEGLTTVNRHLVLWMIHLSLMCTHVSPLYADVQDGKSGCPNSVIRRKLPSETRISQSSQSGQAHYSLASSEARIALDASCRRNSVVDDSNRNFDGSGTSGMSHFATQLRTSVQSCLNLETLPRMNSVRGHQWGKSSGNSHPNYDHQTLRPSAFEGQDLAMFDIPASDMSNSKEQKLDSSSQHAGSSGGTESCFNISTDPGLQEDKSPSANQLSTQNSISNGERDGPTPASSYTLTCKDPKIQELVDDCPSFDLGF</sequence>
<comment type="caution">
    <text evidence="3">The sequence shown here is derived from an EMBL/GenBank/DDBJ whole genome shotgun (WGS) entry which is preliminary data.</text>
</comment>
<organism evidence="3 4">
    <name type="scientific">Panicum miliaceum</name>
    <name type="common">Proso millet</name>
    <name type="synonym">Broomcorn millet</name>
    <dbReference type="NCBI Taxonomy" id="4540"/>
    <lineage>
        <taxon>Eukaryota</taxon>
        <taxon>Viridiplantae</taxon>
        <taxon>Streptophyta</taxon>
        <taxon>Embryophyta</taxon>
        <taxon>Tracheophyta</taxon>
        <taxon>Spermatophyta</taxon>
        <taxon>Magnoliopsida</taxon>
        <taxon>Liliopsida</taxon>
        <taxon>Poales</taxon>
        <taxon>Poaceae</taxon>
        <taxon>PACMAD clade</taxon>
        <taxon>Panicoideae</taxon>
        <taxon>Panicodae</taxon>
        <taxon>Paniceae</taxon>
        <taxon>Panicinae</taxon>
        <taxon>Panicum</taxon>
        <taxon>Panicum sect. Panicum</taxon>
    </lineage>
</organism>
<feature type="domain" description="5'-3' DNA helicase ZGRF1-like N-terminal" evidence="2">
    <location>
        <begin position="8"/>
        <end position="77"/>
    </location>
</feature>
<dbReference type="PANTHER" id="PTHR28535">
    <property type="entry name" value="ZINC FINGER GRF-TYPE CONTAINING 1"/>
    <property type="match status" value="1"/>
</dbReference>
<dbReference type="Pfam" id="PF10382">
    <property type="entry name" value="ZGRF1-like_N"/>
    <property type="match status" value="3"/>
</dbReference>
<dbReference type="PANTHER" id="PTHR28535:SF1">
    <property type="entry name" value="PROTEIN ZGRF1"/>
    <property type="match status" value="1"/>
</dbReference>
<feature type="compositionally biased region" description="Low complexity" evidence="1">
    <location>
        <begin position="85"/>
        <end position="113"/>
    </location>
</feature>
<feature type="region of interest" description="Disordered" evidence="1">
    <location>
        <begin position="496"/>
        <end position="562"/>
    </location>
</feature>
<dbReference type="GO" id="GO:0006302">
    <property type="term" value="P:double-strand break repair"/>
    <property type="evidence" value="ECO:0007669"/>
    <property type="project" value="TreeGrafter"/>
</dbReference>
<reference evidence="4" key="1">
    <citation type="journal article" date="2019" name="Nat. Commun.">
        <title>The genome of broomcorn millet.</title>
        <authorList>
            <person name="Zou C."/>
            <person name="Miki D."/>
            <person name="Li D."/>
            <person name="Tang Q."/>
            <person name="Xiao L."/>
            <person name="Rajput S."/>
            <person name="Deng P."/>
            <person name="Jia W."/>
            <person name="Huang R."/>
            <person name="Zhang M."/>
            <person name="Sun Y."/>
            <person name="Hu J."/>
            <person name="Fu X."/>
            <person name="Schnable P.S."/>
            <person name="Li F."/>
            <person name="Zhang H."/>
            <person name="Feng B."/>
            <person name="Zhu X."/>
            <person name="Liu R."/>
            <person name="Schnable J.C."/>
            <person name="Zhu J.-K."/>
            <person name="Zhang H."/>
        </authorList>
    </citation>
    <scope>NUCLEOTIDE SEQUENCE [LARGE SCALE GENOMIC DNA]</scope>
</reference>
<dbReference type="GO" id="GO:0035861">
    <property type="term" value="C:site of double-strand break"/>
    <property type="evidence" value="ECO:0007669"/>
    <property type="project" value="TreeGrafter"/>
</dbReference>
<keyword evidence="4" id="KW-1185">Reference proteome</keyword>
<accession>A0A3L6QRC4</accession>
<feature type="region of interest" description="Disordered" evidence="1">
    <location>
        <begin position="455"/>
        <end position="476"/>
    </location>
</feature>
<feature type="compositionally biased region" description="Polar residues" evidence="1">
    <location>
        <begin position="505"/>
        <end position="527"/>
    </location>
</feature>
<evidence type="ECO:0000259" key="2">
    <source>
        <dbReference type="Pfam" id="PF10382"/>
    </source>
</evidence>
<evidence type="ECO:0000256" key="1">
    <source>
        <dbReference type="SAM" id="MobiDB-lite"/>
    </source>
</evidence>
<feature type="compositionally biased region" description="Polar residues" evidence="1">
    <location>
        <begin position="535"/>
        <end position="548"/>
    </location>
</feature>
<evidence type="ECO:0000313" key="4">
    <source>
        <dbReference type="Proteomes" id="UP000275267"/>
    </source>
</evidence>
<feature type="domain" description="5'-3' DNA helicase ZGRF1-like N-terminal" evidence="2">
    <location>
        <begin position="113"/>
        <end position="181"/>
    </location>
</feature>
<feature type="region of interest" description="Disordered" evidence="1">
    <location>
        <begin position="76"/>
        <end position="116"/>
    </location>
</feature>
<dbReference type="OrthoDB" id="6513042at2759"/>
<feature type="domain" description="5'-3' DNA helicase ZGRF1-like N-terminal" evidence="2">
    <location>
        <begin position="219"/>
        <end position="297"/>
    </location>
</feature>
<gene>
    <name evidence="3" type="ORF">C2845_PM04G14690</name>
</gene>
<dbReference type="GO" id="GO:0005634">
    <property type="term" value="C:nucleus"/>
    <property type="evidence" value="ECO:0007669"/>
    <property type="project" value="TreeGrafter"/>
</dbReference>
<dbReference type="InterPro" id="IPR052800">
    <property type="entry name" value="DNA_Repair_Helicase_ZGRF1"/>
</dbReference>
<dbReference type="EMBL" id="PQIB02000011">
    <property type="protein sequence ID" value="RLM85956.1"/>
    <property type="molecule type" value="Genomic_DNA"/>
</dbReference>
<dbReference type="Proteomes" id="UP000275267">
    <property type="component" value="Unassembled WGS sequence"/>
</dbReference>
<dbReference type="AlphaFoldDB" id="A0A3L6QRC4"/>
<dbReference type="InterPro" id="IPR018838">
    <property type="entry name" value="ZGRF1-like_N"/>
</dbReference>
<name>A0A3L6QRC4_PANMI</name>
<proteinExistence type="predicted"/>